<evidence type="ECO:0000313" key="6">
    <source>
        <dbReference type="Proteomes" id="UP000422569"/>
    </source>
</evidence>
<evidence type="ECO:0000256" key="3">
    <source>
        <dbReference type="ARBA" id="ARBA00023186"/>
    </source>
</evidence>
<feature type="chain" id="PRO_5025443761" description="HdeA/HdeB family protein" evidence="4">
    <location>
        <begin position="23"/>
        <end position="97"/>
    </location>
</feature>
<dbReference type="EMBL" id="CP044331">
    <property type="protein sequence ID" value="QGM97440.1"/>
    <property type="molecule type" value="Genomic_DNA"/>
</dbReference>
<dbReference type="KEGG" id="mpar:F7D14_08155"/>
<dbReference type="AlphaFoldDB" id="A0A6B8M9Q0"/>
<accession>A0A6B8M9Q0</accession>
<keyword evidence="6" id="KW-1185">Reference proteome</keyword>
<gene>
    <name evidence="5" type="ORF">F7D14_08155</name>
</gene>
<sequence>MSRNLIFVGVVAALAIAAPATAQVTIEMSQITCKDFASYDADTKDFIGNWMRGYFMSKNNLTVIDSRYVKRNTEKIERYCKKLPKASLMEAVQKNAR</sequence>
<evidence type="ECO:0000256" key="2">
    <source>
        <dbReference type="ARBA" id="ARBA00022764"/>
    </source>
</evidence>
<evidence type="ECO:0000256" key="4">
    <source>
        <dbReference type="SAM" id="SignalP"/>
    </source>
</evidence>
<dbReference type="Proteomes" id="UP000422569">
    <property type="component" value="Chromosome"/>
</dbReference>
<dbReference type="InterPro" id="IPR010486">
    <property type="entry name" value="HNS-dep_expression_A/B"/>
</dbReference>
<keyword evidence="1 4" id="KW-0732">Signal</keyword>
<dbReference type="InterPro" id="IPR038303">
    <property type="entry name" value="HdeA/HdeB_sf"/>
</dbReference>
<keyword evidence="2" id="KW-0574">Periplasm</keyword>
<proteinExistence type="predicted"/>
<protein>
    <recommendedName>
        <fullName evidence="7">HdeA/HdeB family protein</fullName>
    </recommendedName>
</protein>
<feature type="signal peptide" evidence="4">
    <location>
        <begin position="1"/>
        <end position="22"/>
    </location>
</feature>
<keyword evidence="3" id="KW-0143">Chaperone</keyword>
<dbReference type="Gene3D" id="1.10.890.10">
    <property type="entry name" value="HNS-dependent expression A"/>
    <property type="match status" value="1"/>
</dbReference>
<evidence type="ECO:0000256" key="1">
    <source>
        <dbReference type="ARBA" id="ARBA00022729"/>
    </source>
</evidence>
<dbReference type="Pfam" id="PF06411">
    <property type="entry name" value="HdeA"/>
    <property type="match status" value="1"/>
</dbReference>
<evidence type="ECO:0000313" key="5">
    <source>
        <dbReference type="EMBL" id="QGM97440.1"/>
    </source>
</evidence>
<name>A0A6B8M9Q0_9HYPH</name>
<organism evidence="5 6">
    <name type="scientific">Methylocystis parvus</name>
    <dbReference type="NCBI Taxonomy" id="134"/>
    <lineage>
        <taxon>Bacteria</taxon>
        <taxon>Pseudomonadati</taxon>
        <taxon>Pseudomonadota</taxon>
        <taxon>Alphaproteobacteria</taxon>
        <taxon>Hyphomicrobiales</taxon>
        <taxon>Methylocystaceae</taxon>
        <taxon>Methylocystis</taxon>
    </lineage>
</organism>
<reference evidence="5 6" key="1">
    <citation type="submission" date="2019-09" db="EMBL/GenBank/DDBJ databases">
        <title>Isolation and complete genome sequencing of Methylocystis species.</title>
        <authorList>
            <person name="Rumah B.L."/>
            <person name="Stead C.E."/>
            <person name="Stevens B.C."/>
            <person name="Minton N.P."/>
            <person name="Grosse-Honebrink A."/>
            <person name="Zhang Y."/>
        </authorList>
    </citation>
    <scope>NUCLEOTIDE SEQUENCE [LARGE SCALE GENOMIC DNA]</scope>
    <source>
        <strain evidence="5 6">BRCS2</strain>
    </source>
</reference>
<dbReference type="RefSeq" id="WP_016920854.1">
    <property type="nucleotide sequence ID" value="NZ_CP044331.1"/>
</dbReference>
<evidence type="ECO:0008006" key="7">
    <source>
        <dbReference type="Google" id="ProtNLM"/>
    </source>
</evidence>